<name>A0A226I215_9FLAO</name>
<protein>
    <submittedName>
        <fullName evidence="1">Uncharacterized protein</fullName>
    </submittedName>
</protein>
<sequence>MLNKNGADNKYSIINGKGAVLTKEIIVPDYKQYNYSKEYFELTKKFNGKPTECYDKKGVKIECTK</sequence>
<dbReference type="RefSeq" id="WP_089053824.1">
    <property type="nucleotide sequence ID" value="NZ_MUHA01000009.1"/>
</dbReference>
<evidence type="ECO:0000313" key="1">
    <source>
        <dbReference type="EMBL" id="OXB00618.1"/>
    </source>
</evidence>
<comment type="caution">
    <text evidence="1">The sequence shown here is derived from an EMBL/GenBank/DDBJ whole genome shotgun (WGS) entry which is preliminary data.</text>
</comment>
<accession>A0A226I215</accession>
<proteinExistence type="predicted"/>
<reference evidence="1 2" key="1">
    <citation type="submission" date="2016-11" db="EMBL/GenBank/DDBJ databases">
        <title>Whole genomes of Flavobacteriaceae.</title>
        <authorList>
            <person name="Stine C."/>
            <person name="Li C."/>
            <person name="Tadesse D."/>
        </authorList>
    </citation>
    <scope>NUCLEOTIDE SEQUENCE [LARGE SCALE GENOMIC DNA]</scope>
    <source>
        <strain evidence="1 2">CCUG 59446</strain>
    </source>
</reference>
<dbReference type="EMBL" id="MUHA01000009">
    <property type="protein sequence ID" value="OXB00618.1"/>
    <property type="molecule type" value="Genomic_DNA"/>
</dbReference>
<dbReference type="AlphaFoldDB" id="A0A226I215"/>
<gene>
    <name evidence="1" type="ORF">B0A75_08240</name>
</gene>
<organism evidence="1 2">
    <name type="scientific">Flavobacterium oncorhynchi</name>
    <dbReference type="NCBI Taxonomy" id="728056"/>
    <lineage>
        <taxon>Bacteria</taxon>
        <taxon>Pseudomonadati</taxon>
        <taxon>Bacteroidota</taxon>
        <taxon>Flavobacteriia</taxon>
        <taxon>Flavobacteriales</taxon>
        <taxon>Flavobacteriaceae</taxon>
        <taxon>Flavobacterium</taxon>
    </lineage>
</organism>
<keyword evidence="2" id="KW-1185">Reference proteome</keyword>
<evidence type="ECO:0000313" key="2">
    <source>
        <dbReference type="Proteomes" id="UP000198336"/>
    </source>
</evidence>
<dbReference type="Proteomes" id="UP000198336">
    <property type="component" value="Unassembled WGS sequence"/>
</dbReference>